<sequence>MADDWIIDFPTLADLQDAWVRRHVRQPDGILRGKPFCWSDWQFWYAAHRWRVREDAEFIPPEEVTVDNPLVLNQAFQYRLTGCIGPQKTGKGPTEASCAILEACGPVVFAGWAKPGDVYRCSDNGCPCGWVYHYNPGEPKGMRHPSPLIQLTANSEDQVRNAYRPLVAMIRLGPLKQLLKVREGFIRILRPGINLDDDDLDLDRIDVVTASATSRLGNPISDAEQDEAGLYTKSNGMLDVADTQRRGAAGMGGRTHFWTNAYDPGENSYAQQQFETSASDVWIFYRNPDLNPDLRHKDGTPYSFNNRRERRKILEWVYAGSPWVPLDSVEAEAEALMEKDPAQAERFFGNRMVQGGGAWLEDGLWESCYAGQ</sequence>
<evidence type="ECO:0000313" key="1">
    <source>
        <dbReference type="EMBL" id="DAG04092.1"/>
    </source>
</evidence>
<dbReference type="EMBL" id="BK016238">
    <property type="protein sequence ID" value="DAG04092.1"/>
    <property type="molecule type" value="Genomic_DNA"/>
</dbReference>
<reference evidence="1" key="1">
    <citation type="journal article" date="2021" name="Proc. Natl. Acad. Sci. U.S.A.">
        <title>A Catalog of Tens of Thousands of Viruses from Human Metagenomes Reveals Hidden Associations with Chronic Diseases.</title>
        <authorList>
            <person name="Tisza M.J."/>
            <person name="Buck C.B."/>
        </authorList>
    </citation>
    <scope>NUCLEOTIDE SEQUENCE</scope>
    <source>
        <strain evidence="1">CtmJp3</strain>
    </source>
</reference>
<proteinExistence type="predicted"/>
<organism evidence="1">
    <name type="scientific">Siphoviridae sp. ctmJp3</name>
    <dbReference type="NCBI Taxonomy" id="2825650"/>
    <lineage>
        <taxon>Viruses</taxon>
        <taxon>Duplodnaviria</taxon>
        <taxon>Heunggongvirae</taxon>
        <taxon>Uroviricota</taxon>
        <taxon>Caudoviricetes</taxon>
    </lineage>
</organism>
<name>A0A8S5VBI9_9CAUD</name>
<accession>A0A8S5VBI9</accession>
<protein>
    <submittedName>
        <fullName evidence="1">Large Terminase</fullName>
    </submittedName>
</protein>